<keyword evidence="4" id="KW-0732">Signal</keyword>
<dbReference type="Gene3D" id="1.10.1080.10">
    <property type="entry name" value="Glutathione Synthetase, Chain A, domain 3"/>
    <property type="match status" value="1"/>
</dbReference>
<comment type="catalytic activity">
    <reaction evidence="1">
        <text>gamma-L-glutamyl-L-cysteine + glycine + ATP = glutathione + ADP + phosphate + H(+)</text>
        <dbReference type="Rhea" id="RHEA:13557"/>
        <dbReference type="ChEBI" id="CHEBI:15378"/>
        <dbReference type="ChEBI" id="CHEBI:30616"/>
        <dbReference type="ChEBI" id="CHEBI:43474"/>
        <dbReference type="ChEBI" id="CHEBI:57305"/>
        <dbReference type="ChEBI" id="CHEBI:57925"/>
        <dbReference type="ChEBI" id="CHEBI:58173"/>
        <dbReference type="ChEBI" id="CHEBI:456216"/>
        <dbReference type="EC" id="6.3.2.3"/>
    </reaction>
</comment>
<sequence>MFKLSFVFLFCICCCTATNGTTADEEQKLETTEQLQVTTPQPSTAPTFIFDEESVQTLVEDAIDYSHKIFLITRLPTAKDKSNISVFAPFTLFPSPYPREMYKQAIDVAKAMSLLYFRISRDIEFMKMVYKDVIASNPSIEQYMGFCEEMHAQGFNKQPLAIYLQRSDYFVHINKDGEFELKQIEFNSGSVGGANGLAPRVTEIHERVLRKAGFPNLPEDVLPRNPNAKAGAAKILVAAWRRFKNPAAIIVSIVHKQNSYWHFLKRYDEYEIDELTKYKAKIVYLTIFGCAKYLTLDEDLTLRLKGEPVAVVYANIVMTGHKMEPETLAMFKMIERSTAFYSSTVCADLSQTKIIQQVLTRPGMVEKFFPSPNEAPMATAVRKTFAKIWALDNDDDDTKAIIADAIEFPDRYVLKPNREGGGKNFWGQEIVDKLTQFTRKERASFILMEKLNPLTVKNYLVWPSRDEAVFDDVVMELGVYGFMLGNRVDGTVPYFDQPGHLVRTKLASSNEGGVSVGTGAFDSVYLY</sequence>
<evidence type="ECO:0000313" key="6">
    <source>
        <dbReference type="Proteomes" id="UP001620626"/>
    </source>
</evidence>
<dbReference type="EC" id="6.3.2.3" evidence="1"/>
<dbReference type="AlphaFoldDB" id="A0ABD2IEI1"/>
<dbReference type="Proteomes" id="UP001620626">
    <property type="component" value="Unassembled WGS sequence"/>
</dbReference>
<dbReference type="GO" id="GO:0005524">
    <property type="term" value="F:ATP binding"/>
    <property type="evidence" value="ECO:0007669"/>
    <property type="project" value="UniProtKB-UniRule"/>
</dbReference>
<name>A0ABD2IEI1_9BILA</name>
<dbReference type="SUPFAM" id="SSF56059">
    <property type="entry name" value="Glutathione synthetase ATP-binding domain-like"/>
    <property type="match status" value="1"/>
</dbReference>
<evidence type="ECO:0000256" key="1">
    <source>
        <dbReference type="PIRNR" id="PIRNR001558"/>
    </source>
</evidence>
<feature type="binding site" evidence="2">
    <location>
        <position position="476"/>
    </location>
    <ligand>
        <name>ATP</name>
        <dbReference type="ChEBI" id="CHEBI:30616"/>
    </ligand>
</feature>
<feature type="binding site" evidence="3">
    <location>
        <position position="419"/>
    </location>
    <ligand>
        <name>Mg(2+)</name>
        <dbReference type="ChEBI" id="CHEBI:18420"/>
    </ligand>
</feature>
<feature type="binding site" evidence="2">
    <location>
        <begin position="415"/>
        <end position="424"/>
    </location>
    <ligand>
        <name>ATP</name>
        <dbReference type="ChEBI" id="CHEBI:30616"/>
    </ligand>
</feature>
<evidence type="ECO:0000256" key="2">
    <source>
        <dbReference type="PIRSR" id="PIRSR001558-1"/>
    </source>
</evidence>
<dbReference type="Gene3D" id="3.30.1490.80">
    <property type="match status" value="1"/>
</dbReference>
<evidence type="ECO:0000313" key="5">
    <source>
        <dbReference type="EMBL" id="KAL3076397.1"/>
    </source>
</evidence>
<keyword evidence="1 3" id="KW-0460">Magnesium</keyword>
<accession>A0ABD2IEI1</accession>
<dbReference type="InterPro" id="IPR005615">
    <property type="entry name" value="Glutathione_synthase"/>
</dbReference>
<dbReference type="Gene3D" id="3.40.50.1760">
    <property type="entry name" value="Glutathione synthase, substrate-binding domain superfamily, eukaryotic"/>
    <property type="match status" value="1"/>
</dbReference>
<dbReference type="PANTHER" id="PTHR11130">
    <property type="entry name" value="GLUTATHIONE SYNTHETASE"/>
    <property type="match status" value="1"/>
</dbReference>
<dbReference type="Pfam" id="PF03917">
    <property type="entry name" value="GSH_synth_ATP"/>
    <property type="match status" value="1"/>
</dbReference>
<proteinExistence type="inferred from homology"/>
<comment type="cofactor">
    <cofactor evidence="1 3">
        <name>Mg(2+)</name>
        <dbReference type="ChEBI" id="CHEBI:18420"/>
    </cofactor>
    <text evidence="1 3">Binds 1 Mg(2+) ion per subunit.</text>
</comment>
<evidence type="ECO:0000256" key="3">
    <source>
        <dbReference type="PIRSR" id="PIRSR001558-2"/>
    </source>
</evidence>
<keyword evidence="1" id="KW-0317">Glutathione biosynthesis</keyword>
<comment type="caution">
    <text evidence="5">The sequence shown here is derived from an EMBL/GenBank/DDBJ whole genome shotgun (WGS) entry which is preliminary data.</text>
</comment>
<feature type="signal peptide" evidence="4">
    <location>
        <begin position="1"/>
        <end position="17"/>
    </location>
</feature>
<keyword evidence="1" id="KW-0436">Ligase</keyword>
<feature type="binding site" evidence="2">
    <location>
        <position position="353"/>
    </location>
    <ligand>
        <name>ATP</name>
        <dbReference type="ChEBI" id="CHEBI:30616"/>
    </ligand>
</feature>
<feature type="binding site" evidence="2">
    <location>
        <position position="505"/>
    </location>
    <ligand>
        <name>ATP</name>
        <dbReference type="ChEBI" id="CHEBI:30616"/>
    </ligand>
</feature>
<dbReference type="InterPro" id="IPR014049">
    <property type="entry name" value="Glutathione_synthase_N_euk"/>
</dbReference>
<dbReference type="InterPro" id="IPR037013">
    <property type="entry name" value="GSH-S_sub-bd_sf"/>
</dbReference>
<dbReference type="PIRSF" id="PIRSF001558">
    <property type="entry name" value="GSHase"/>
    <property type="match status" value="1"/>
</dbReference>
<keyword evidence="1 3" id="KW-0479">Metal-binding</keyword>
<feature type="chain" id="PRO_5044851775" description="Glutathione synthetase" evidence="4">
    <location>
        <begin position="18"/>
        <end position="527"/>
    </location>
</feature>
<feature type="binding site" evidence="2">
    <location>
        <position position="503"/>
    </location>
    <ligand>
        <name>substrate</name>
    </ligand>
</feature>
<evidence type="ECO:0000256" key="4">
    <source>
        <dbReference type="SAM" id="SignalP"/>
    </source>
</evidence>
<dbReference type="InterPro" id="IPR014709">
    <property type="entry name" value="Glutathione_synthase_C_euk"/>
</dbReference>
<keyword evidence="1 2" id="KW-0547">Nucleotide-binding</keyword>
<reference evidence="5 6" key="1">
    <citation type="submission" date="2024-10" db="EMBL/GenBank/DDBJ databases">
        <authorList>
            <person name="Kim D."/>
        </authorList>
    </citation>
    <scope>NUCLEOTIDE SEQUENCE [LARGE SCALE GENOMIC DNA]</scope>
    <source>
        <strain evidence="5">BH-2024</strain>
    </source>
</reference>
<dbReference type="GO" id="GO:0000287">
    <property type="term" value="F:magnesium ion binding"/>
    <property type="evidence" value="ECO:0007669"/>
    <property type="project" value="UniProtKB-UniRule"/>
</dbReference>
<comment type="pathway">
    <text evidence="1">Sulfur metabolism; glutathione biosynthesis; glutathione from L-cysteine and L-glutamate: step 2/2.</text>
</comment>
<comment type="similarity">
    <text evidence="1">Belongs to the eukaryotic GSH synthase family.</text>
</comment>
<organism evidence="5 6">
    <name type="scientific">Heterodera trifolii</name>
    <dbReference type="NCBI Taxonomy" id="157864"/>
    <lineage>
        <taxon>Eukaryota</taxon>
        <taxon>Metazoa</taxon>
        <taxon>Ecdysozoa</taxon>
        <taxon>Nematoda</taxon>
        <taxon>Chromadorea</taxon>
        <taxon>Rhabditida</taxon>
        <taxon>Tylenchina</taxon>
        <taxon>Tylenchomorpha</taxon>
        <taxon>Tylenchoidea</taxon>
        <taxon>Heteroderidae</taxon>
        <taxon>Heteroderinae</taxon>
        <taxon>Heterodera</taxon>
    </lineage>
</organism>
<dbReference type="Gene3D" id="3.30.470.20">
    <property type="entry name" value="ATP-grasp fold, B domain"/>
    <property type="match status" value="1"/>
</dbReference>
<dbReference type="Gene3D" id="3.30.1490.50">
    <property type="match status" value="1"/>
</dbReference>
<keyword evidence="6" id="KW-1185">Reference proteome</keyword>
<dbReference type="GO" id="GO:0043295">
    <property type="term" value="F:glutathione binding"/>
    <property type="evidence" value="ECO:0007669"/>
    <property type="project" value="UniProtKB-UniRule"/>
</dbReference>
<protein>
    <recommendedName>
        <fullName evidence="1">Glutathione synthetase</fullName>
        <shortName evidence="1">GSH-S</shortName>
        <ecNumber evidence="1">6.3.2.3</ecNumber>
    </recommendedName>
</protein>
<gene>
    <name evidence="5" type="ORF">niasHT_039886</name>
</gene>
<feature type="binding site" evidence="2">
    <location>
        <position position="511"/>
    </location>
    <ligand>
        <name>ATP</name>
        <dbReference type="ChEBI" id="CHEBI:30616"/>
    </ligand>
</feature>
<dbReference type="EMBL" id="JBICBT010001253">
    <property type="protein sequence ID" value="KAL3076397.1"/>
    <property type="molecule type" value="Genomic_DNA"/>
</dbReference>
<dbReference type="PANTHER" id="PTHR11130:SF0">
    <property type="entry name" value="GLUTATHIONE SYNTHETASE"/>
    <property type="match status" value="1"/>
</dbReference>
<dbReference type="InterPro" id="IPR014042">
    <property type="entry name" value="Glutathione_synthase_a-hlx"/>
</dbReference>
<dbReference type="GO" id="GO:0004363">
    <property type="term" value="F:glutathione synthase activity"/>
    <property type="evidence" value="ECO:0007669"/>
    <property type="project" value="UniProtKB-UniRule"/>
</dbReference>
<keyword evidence="1 2" id="KW-0067">ATP-binding</keyword>